<name>A0A8H3HQ79_9AGAM</name>
<protein>
    <recommendedName>
        <fullName evidence="4">BTB domain-containing protein</fullName>
    </recommendedName>
</protein>
<dbReference type="Proteomes" id="UP000663853">
    <property type="component" value="Unassembled WGS sequence"/>
</dbReference>
<feature type="region of interest" description="Disordered" evidence="1">
    <location>
        <begin position="331"/>
        <end position="394"/>
    </location>
</feature>
<feature type="compositionally biased region" description="Basic and acidic residues" evidence="1">
    <location>
        <begin position="57"/>
        <end position="68"/>
    </location>
</feature>
<evidence type="ECO:0000313" key="3">
    <source>
        <dbReference type="Proteomes" id="UP000663853"/>
    </source>
</evidence>
<feature type="region of interest" description="Disordered" evidence="1">
    <location>
        <begin position="1"/>
        <end position="73"/>
    </location>
</feature>
<evidence type="ECO:0000313" key="2">
    <source>
        <dbReference type="EMBL" id="CAE6532715.1"/>
    </source>
</evidence>
<dbReference type="AlphaFoldDB" id="A0A8H3HQ79"/>
<comment type="caution">
    <text evidence="2">The sequence shown here is derived from an EMBL/GenBank/DDBJ whole genome shotgun (WGS) entry which is preliminary data.</text>
</comment>
<dbReference type="Gene3D" id="3.30.710.10">
    <property type="entry name" value="Potassium Channel Kv1.1, Chain A"/>
    <property type="match status" value="1"/>
</dbReference>
<feature type="compositionally biased region" description="Polar residues" evidence="1">
    <location>
        <begin position="17"/>
        <end position="51"/>
    </location>
</feature>
<feature type="compositionally biased region" description="Low complexity" evidence="1">
    <location>
        <begin position="1"/>
        <end position="16"/>
    </location>
</feature>
<proteinExistence type="predicted"/>
<organism evidence="2 3">
    <name type="scientific">Rhizoctonia solani</name>
    <dbReference type="NCBI Taxonomy" id="456999"/>
    <lineage>
        <taxon>Eukaryota</taxon>
        <taxon>Fungi</taxon>
        <taxon>Dikarya</taxon>
        <taxon>Basidiomycota</taxon>
        <taxon>Agaricomycotina</taxon>
        <taxon>Agaricomycetes</taxon>
        <taxon>Cantharellales</taxon>
        <taxon>Ceratobasidiaceae</taxon>
        <taxon>Rhizoctonia</taxon>
    </lineage>
</organism>
<gene>
    <name evidence="2" type="ORF">RDB_LOCUS170880</name>
</gene>
<evidence type="ECO:0008006" key="4">
    <source>
        <dbReference type="Google" id="ProtNLM"/>
    </source>
</evidence>
<dbReference type="EMBL" id="CAJMXA010004042">
    <property type="protein sequence ID" value="CAE6532715.1"/>
    <property type="molecule type" value="Genomic_DNA"/>
</dbReference>
<reference evidence="2" key="1">
    <citation type="submission" date="2021-01" db="EMBL/GenBank/DDBJ databases">
        <authorList>
            <person name="Kaushik A."/>
        </authorList>
    </citation>
    <scope>NUCLEOTIDE SEQUENCE</scope>
    <source>
        <strain evidence="2">AG6-10EEA</strain>
    </source>
</reference>
<accession>A0A8H3HQ79</accession>
<dbReference type="InterPro" id="IPR011333">
    <property type="entry name" value="SKP1/BTB/POZ_sf"/>
</dbReference>
<dbReference type="CDD" id="cd18186">
    <property type="entry name" value="BTB_POZ_ZBTB_KLHL-like"/>
    <property type="match status" value="1"/>
</dbReference>
<sequence length="394" mass="42999">MSTRDSSVTPSHASSSTDISWHTSTNEASEATENTARPSSRQNRVKPSTSPEADVVPEPKPKDSHSASDEASVLRSLQATPAIDSGPVCDIGFNFRDTNVQIRTEDRLFRIHQFKLGEFDRLRPMLEQAAKDDKERKTIKLPDSADDFHNLLTVLYSSVYDVHLFSSAILKSTLKLATKYAHPTLRTFAIKELEKHTLEPIERFALSRDCGVTEWMPKAVDDLCWREGPITVAEAQILGPEKFVEVAARREGILFERGSRVGLSSGKQTLLIEAASELTRASPPVSQDLGDILAASNTLLATTSKNIQPTSKEGSDSIMPVDNSMSDRFSFGPPKESSVKVQPATSGFGSFKFGDKPLPLPFSFESKPTQSKAPAPSPFRQIKGLGTAGKGPTP</sequence>
<evidence type="ECO:0000256" key="1">
    <source>
        <dbReference type="SAM" id="MobiDB-lite"/>
    </source>
</evidence>
<feature type="compositionally biased region" description="Polar residues" evidence="1">
    <location>
        <begin position="339"/>
        <end position="348"/>
    </location>
</feature>